<proteinExistence type="predicted"/>
<dbReference type="AlphaFoldDB" id="A0A8H3MCY7"/>
<sequence>MTHREEYRQGQSVTVAYRMSLAKQLKSQKVACHRSNVSFLASRLWAEEPEEPEDVKNTYRKMVIDAQMMHNQGNPMIISPMYVDGNLPATFSFDYFNNLNNLDNTYNEMYKGVYERNLEQWVQILELIYYAFPWQNSFNLD</sequence>
<evidence type="ECO:0000313" key="1">
    <source>
        <dbReference type="EMBL" id="GET03675.1"/>
    </source>
</evidence>
<name>A0A8H3MCY7_9GLOM</name>
<dbReference type="Proteomes" id="UP000615446">
    <property type="component" value="Unassembled WGS sequence"/>
</dbReference>
<reference evidence="1" key="1">
    <citation type="submission" date="2019-10" db="EMBL/GenBank/DDBJ databases">
        <title>Conservation and host-specific expression of non-tandemly repeated heterogenous ribosome RNA gene in arbuscular mycorrhizal fungi.</title>
        <authorList>
            <person name="Maeda T."/>
            <person name="Kobayashi Y."/>
            <person name="Nakagawa T."/>
            <person name="Ezawa T."/>
            <person name="Yamaguchi K."/>
            <person name="Bino T."/>
            <person name="Nishimoto Y."/>
            <person name="Shigenobu S."/>
            <person name="Kawaguchi M."/>
        </authorList>
    </citation>
    <scope>NUCLEOTIDE SEQUENCE</scope>
    <source>
        <strain evidence="1">HR1</strain>
    </source>
</reference>
<dbReference type="OrthoDB" id="6247875at2759"/>
<gene>
    <name evidence="1" type="ORF">RCL2_003000400</name>
</gene>
<comment type="caution">
    <text evidence="1">The sequence shown here is derived from an EMBL/GenBank/DDBJ whole genome shotgun (WGS) entry which is preliminary data.</text>
</comment>
<evidence type="ECO:0000313" key="2">
    <source>
        <dbReference type="Proteomes" id="UP000615446"/>
    </source>
</evidence>
<protein>
    <submittedName>
        <fullName evidence="1">Uncharacterized protein</fullName>
    </submittedName>
</protein>
<accession>A0A8H3MCY7</accession>
<dbReference type="EMBL" id="BLAL01000324">
    <property type="protein sequence ID" value="GET03675.1"/>
    <property type="molecule type" value="Genomic_DNA"/>
</dbReference>
<organism evidence="1 2">
    <name type="scientific">Rhizophagus clarus</name>
    <dbReference type="NCBI Taxonomy" id="94130"/>
    <lineage>
        <taxon>Eukaryota</taxon>
        <taxon>Fungi</taxon>
        <taxon>Fungi incertae sedis</taxon>
        <taxon>Mucoromycota</taxon>
        <taxon>Glomeromycotina</taxon>
        <taxon>Glomeromycetes</taxon>
        <taxon>Glomerales</taxon>
        <taxon>Glomeraceae</taxon>
        <taxon>Rhizophagus</taxon>
    </lineage>
</organism>